<dbReference type="AlphaFoldDB" id="A0A7Y0Q4G7"/>
<comment type="caution">
    <text evidence="2">The sequence shown here is derived from an EMBL/GenBank/DDBJ whole genome shotgun (WGS) entry which is preliminary data.</text>
</comment>
<accession>A0A7Y0Q4G7</accession>
<proteinExistence type="predicted"/>
<keyword evidence="3" id="KW-1185">Reference proteome</keyword>
<evidence type="ECO:0000313" key="2">
    <source>
        <dbReference type="EMBL" id="NMP24395.1"/>
    </source>
</evidence>
<dbReference type="Proteomes" id="UP000533476">
    <property type="component" value="Unassembled WGS sequence"/>
</dbReference>
<name>A0A7Y0Q4G7_9FIRM</name>
<dbReference type="RefSeq" id="WP_169102476.1">
    <property type="nucleotide sequence ID" value="NZ_JABBVZ010000107.1"/>
</dbReference>
<reference evidence="2 3" key="1">
    <citation type="submission" date="2020-04" db="EMBL/GenBank/DDBJ databases">
        <authorList>
            <person name="Zhang R."/>
            <person name="Schippers A."/>
        </authorList>
    </citation>
    <scope>NUCLEOTIDE SEQUENCE [LARGE SCALE GENOMIC DNA]</scope>
    <source>
        <strain evidence="2 3">DSM 109850</strain>
    </source>
</reference>
<sequence length="177" mass="19765">MAGSEKLRELVLDLAIQCESDPRFGAVKLNKLLFAIDVSAYLAWQRPITEAEYIALELGPVPRQLSALRAEMVQRGEAAVRLHSLFGVTNPQERLTALREPNLQVFTGPEMALIDAVIDSTAPYNGHELTEWSHPFIGWKVARKGDAIPYESALISPEPPTPSDIQRTQELIQEYGW</sequence>
<evidence type="ECO:0000313" key="3">
    <source>
        <dbReference type="Proteomes" id="UP000533476"/>
    </source>
</evidence>
<feature type="domain" description="Antitoxin SocA-like Panacea" evidence="1">
    <location>
        <begin position="29"/>
        <end position="140"/>
    </location>
</feature>
<dbReference type="InterPro" id="IPR025272">
    <property type="entry name" value="SocA_Panacea"/>
</dbReference>
<organism evidence="2 3">
    <name type="scientific">Sulfobacillus harzensis</name>
    <dbReference type="NCBI Taxonomy" id="2729629"/>
    <lineage>
        <taxon>Bacteria</taxon>
        <taxon>Bacillati</taxon>
        <taxon>Bacillota</taxon>
        <taxon>Clostridia</taxon>
        <taxon>Eubacteriales</taxon>
        <taxon>Clostridiales Family XVII. Incertae Sedis</taxon>
        <taxon>Sulfobacillus</taxon>
    </lineage>
</organism>
<gene>
    <name evidence="2" type="ORF">HIJ39_18865</name>
</gene>
<protein>
    <submittedName>
        <fullName evidence="2">SocA family protein</fullName>
    </submittedName>
</protein>
<dbReference type="EMBL" id="JABBVZ010000107">
    <property type="protein sequence ID" value="NMP24395.1"/>
    <property type="molecule type" value="Genomic_DNA"/>
</dbReference>
<evidence type="ECO:0000259" key="1">
    <source>
        <dbReference type="Pfam" id="PF13274"/>
    </source>
</evidence>
<dbReference type="Pfam" id="PF13274">
    <property type="entry name" value="SocA_Panacea"/>
    <property type="match status" value="1"/>
</dbReference>